<dbReference type="EMBL" id="CVRI01000057">
    <property type="protein sequence ID" value="CRL01984.1"/>
    <property type="molecule type" value="Genomic_DNA"/>
</dbReference>
<organism evidence="1 2">
    <name type="scientific">Clunio marinus</name>
    <dbReference type="NCBI Taxonomy" id="568069"/>
    <lineage>
        <taxon>Eukaryota</taxon>
        <taxon>Metazoa</taxon>
        <taxon>Ecdysozoa</taxon>
        <taxon>Arthropoda</taxon>
        <taxon>Hexapoda</taxon>
        <taxon>Insecta</taxon>
        <taxon>Pterygota</taxon>
        <taxon>Neoptera</taxon>
        <taxon>Endopterygota</taxon>
        <taxon>Diptera</taxon>
        <taxon>Nematocera</taxon>
        <taxon>Chironomoidea</taxon>
        <taxon>Chironomidae</taxon>
        <taxon>Clunio</taxon>
    </lineage>
</organism>
<evidence type="ECO:0000313" key="1">
    <source>
        <dbReference type="EMBL" id="CRL01984.1"/>
    </source>
</evidence>
<evidence type="ECO:0000313" key="2">
    <source>
        <dbReference type="Proteomes" id="UP000183832"/>
    </source>
</evidence>
<sequence length="63" mass="7061">MLVGNGLVFRELEYSNLFIETFAFLGTSELIKETLLSPEIIYAKGSKYIRSLLTSSSSLSRIL</sequence>
<name>A0A1J1IP94_9DIPT</name>
<protein>
    <submittedName>
        <fullName evidence="1">CLUMA_CG015454, isoform A</fullName>
    </submittedName>
</protein>
<reference evidence="1 2" key="1">
    <citation type="submission" date="2015-04" db="EMBL/GenBank/DDBJ databases">
        <authorList>
            <person name="Syromyatnikov M.Y."/>
            <person name="Popov V.N."/>
        </authorList>
    </citation>
    <scope>NUCLEOTIDE SEQUENCE [LARGE SCALE GENOMIC DNA]</scope>
</reference>
<dbReference type="Proteomes" id="UP000183832">
    <property type="component" value="Unassembled WGS sequence"/>
</dbReference>
<keyword evidence="2" id="KW-1185">Reference proteome</keyword>
<gene>
    <name evidence="1" type="ORF">CLUMA_CG015454</name>
</gene>
<dbReference type="AlphaFoldDB" id="A0A1J1IP94"/>
<proteinExistence type="predicted"/>
<accession>A0A1J1IP94</accession>